<dbReference type="SUPFAM" id="SSF46894">
    <property type="entry name" value="C-terminal effector domain of the bipartite response regulators"/>
    <property type="match status" value="1"/>
</dbReference>
<dbReference type="GO" id="GO:0003677">
    <property type="term" value="F:DNA binding"/>
    <property type="evidence" value="ECO:0007669"/>
    <property type="project" value="InterPro"/>
</dbReference>
<dbReference type="InterPro" id="IPR036388">
    <property type="entry name" value="WH-like_DNA-bd_sf"/>
</dbReference>
<evidence type="ECO:0000313" key="6">
    <source>
        <dbReference type="Proteomes" id="UP000051442"/>
    </source>
</evidence>
<sequence length="199" mass="23083">MTAMQRHLTHQHQGAVNALLQSTSKYNTLTATQRDLLTAFASGDKDKLIAEQLDLSPSTVRHQKFTFREKAKRAKLYLAQYEAIFEDSSTSMLPIPPSITHPDDRFKISETDYATLVQKYFDFSQPTPVLTQLPKGEKKLITLLYRISEELDFDRHYSTAEINSVLKPIYFDYGLLERYLVDYGFVARTPDGRDYWRIF</sequence>
<dbReference type="Gene3D" id="1.10.10.10">
    <property type="entry name" value="Winged helix-like DNA-binding domain superfamily/Winged helix DNA-binding domain"/>
    <property type="match status" value="1"/>
</dbReference>
<proteinExistence type="predicted"/>
<dbReference type="InterPro" id="IPR016032">
    <property type="entry name" value="Sig_transdc_resp-reg_C-effctor"/>
</dbReference>
<name>A0A0R2EZG9_9LACO</name>
<organism evidence="5 6">
    <name type="scientific">Secundilactobacillus similis DSM 23365 = JCM 2765</name>
    <dbReference type="NCBI Taxonomy" id="1423804"/>
    <lineage>
        <taxon>Bacteria</taxon>
        <taxon>Bacillati</taxon>
        <taxon>Bacillota</taxon>
        <taxon>Bacilli</taxon>
        <taxon>Lactobacillales</taxon>
        <taxon>Lactobacillaceae</taxon>
        <taxon>Secundilactobacillus</taxon>
    </lineage>
</organism>
<dbReference type="PATRIC" id="fig|1423804.4.peg.1011"/>
<evidence type="ECO:0000256" key="1">
    <source>
        <dbReference type="ARBA" id="ARBA00023015"/>
    </source>
</evidence>
<protein>
    <recommendedName>
        <fullName evidence="7">DUF2087 domain-containing protein</fullName>
    </recommendedName>
</protein>
<dbReference type="EMBL" id="AYZM01000105">
    <property type="protein sequence ID" value="KRN21759.1"/>
    <property type="molecule type" value="Genomic_DNA"/>
</dbReference>
<feature type="domain" description="DUF2087" evidence="4">
    <location>
        <begin position="130"/>
        <end position="197"/>
    </location>
</feature>
<keyword evidence="6" id="KW-1185">Reference proteome</keyword>
<feature type="domain" description="HTH luxR-type" evidence="3">
    <location>
        <begin position="28"/>
        <end position="61"/>
    </location>
</feature>
<keyword evidence="1" id="KW-0805">Transcription regulation</keyword>
<gene>
    <name evidence="5" type="ORF">FD14_GL000942</name>
</gene>
<dbReference type="AlphaFoldDB" id="A0A0R2EZG9"/>
<accession>A0A0R2EZG9</accession>
<dbReference type="Proteomes" id="UP000051442">
    <property type="component" value="Unassembled WGS sequence"/>
</dbReference>
<dbReference type="Pfam" id="PF00196">
    <property type="entry name" value="GerE"/>
    <property type="match status" value="1"/>
</dbReference>
<evidence type="ECO:0000256" key="2">
    <source>
        <dbReference type="ARBA" id="ARBA00023163"/>
    </source>
</evidence>
<dbReference type="InterPro" id="IPR000792">
    <property type="entry name" value="Tscrpt_reg_LuxR_C"/>
</dbReference>
<evidence type="ECO:0000259" key="4">
    <source>
        <dbReference type="Pfam" id="PF09860"/>
    </source>
</evidence>
<comment type="caution">
    <text evidence="5">The sequence shown here is derived from an EMBL/GenBank/DDBJ whole genome shotgun (WGS) entry which is preliminary data.</text>
</comment>
<dbReference type="GO" id="GO:0006355">
    <property type="term" value="P:regulation of DNA-templated transcription"/>
    <property type="evidence" value="ECO:0007669"/>
    <property type="project" value="InterPro"/>
</dbReference>
<dbReference type="STRING" id="1423804.FD14_GL000942"/>
<reference evidence="5 6" key="1">
    <citation type="journal article" date="2015" name="Genome Announc.">
        <title>Expanding the biotechnology potential of lactobacilli through comparative genomics of 213 strains and associated genera.</title>
        <authorList>
            <person name="Sun Z."/>
            <person name="Harris H.M."/>
            <person name="McCann A."/>
            <person name="Guo C."/>
            <person name="Argimon S."/>
            <person name="Zhang W."/>
            <person name="Yang X."/>
            <person name="Jeffery I.B."/>
            <person name="Cooney J.C."/>
            <person name="Kagawa T.F."/>
            <person name="Liu W."/>
            <person name="Song Y."/>
            <person name="Salvetti E."/>
            <person name="Wrobel A."/>
            <person name="Rasinkangas P."/>
            <person name="Parkhill J."/>
            <person name="Rea M.C."/>
            <person name="O'Sullivan O."/>
            <person name="Ritari J."/>
            <person name="Douillard F.P."/>
            <person name="Paul Ross R."/>
            <person name="Yang R."/>
            <person name="Briner A.E."/>
            <person name="Felis G.E."/>
            <person name="de Vos W.M."/>
            <person name="Barrangou R."/>
            <person name="Klaenhammer T.R."/>
            <person name="Caufield P.W."/>
            <person name="Cui Y."/>
            <person name="Zhang H."/>
            <person name="O'Toole P.W."/>
        </authorList>
    </citation>
    <scope>NUCLEOTIDE SEQUENCE [LARGE SCALE GENOMIC DNA]</scope>
    <source>
        <strain evidence="5 6">DSM 23365</strain>
    </source>
</reference>
<evidence type="ECO:0000259" key="3">
    <source>
        <dbReference type="Pfam" id="PF00196"/>
    </source>
</evidence>
<dbReference type="Pfam" id="PF09860">
    <property type="entry name" value="DUF2087"/>
    <property type="match status" value="1"/>
</dbReference>
<evidence type="ECO:0000313" key="5">
    <source>
        <dbReference type="EMBL" id="KRN21759.1"/>
    </source>
</evidence>
<keyword evidence="2" id="KW-0804">Transcription</keyword>
<evidence type="ECO:0008006" key="7">
    <source>
        <dbReference type="Google" id="ProtNLM"/>
    </source>
</evidence>
<dbReference type="InterPro" id="IPR018656">
    <property type="entry name" value="DUF2087"/>
</dbReference>